<keyword evidence="3" id="KW-0560">Oxidoreductase</keyword>
<keyword evidence="6" id="KW-0812">Transmembrane</keyword>
<evidence type="ECO:0000313" key="8">
    <source>
        <dbReference type="EMBL" id="MBB3098789.1"/>
    </source>
</evidence>
<comment type="similarity">
    <text evidence="1">Belongs to the thioredoxin family. DsbA subfamily.</text>
</comment>
<dbReference type="Pfam" id="PF13462">
    <property type="entry name" value="Thioredoxin_4"/>
    <property type="match status" value="1"/>
</dbReference>
<sequence>MSKGSRDRAIKARQIVASQKAAERRRTVTLWTSVAVVLVLFVAGLIGYTVLSGQDEGKVTTPASAVDEGTAFATGAGPVTVDVYEDFMCPSCGNFEAATGPTLKQLATDGKITLRFHPVAILDRFSNGTEYSTRSAAASAAAAEEGKFIEFHDVLYANQPEENTDGLSDAEMIELAATVGLTSDTFKNAVNEGTYKAWATQVTETFSERGHTGTPTIVVDGKTLTGENNTVPSAELITQTVEKAAG</sequence>
<proteinExistence type="inferred from homology"/>
<dbReference type="InterPro" id="IPR012336">
    <property type="entry name" value="Thioredoxin-like_fold"/>
</dbReference>
<evidence type="ECO:0000256" key="3">
    <source>
        <dbReference type="ARBA" id="ARBA00023002"/>
    </source>
</evidence>
<evidence type="ECO:0000256" key="1">
    <source>
        <dbReference type="ARBA" id="ARBA00005791"/>
    </source>
</evidence>
<dbReference type="EMBL" id="JACHXF010000016">
    <property type="protein sequence ID" value="MBB3098789.1"/>
    <property type="molecule type" value="Genomic_DNA"/>
</dbReference>
<keyword evidence="6" id="KW-0472">Membrane</keyword>
<keyword evidence="5" id="KW-0676">Redox-active center</keyword>
<keyword evidence="8" id="KW-0413">Isomerase</keyword>
<evidence type="ECO:0000256" key="4">
    <source>
        <dbReference type="ARBA" id="ARBA00023157"/>
    </source>
</evidence>
<keyword evidence="2" id="KW-0732">Signal</keyword>
<feature type="domain" description="Thioredoxin-like fold" evidence="7">
    <location>
        <begin position="77"/>
        <end position="228"/>
    </location>
</feature>
<evidence type="ECO:0000259" key="7">
    <source>
        <dbReference type="Pfam" id="PF13462"/>
    </source>
</evidence>
<keyword evidence="4" id="KW-1015">Disulfide bond</keyword>
<dbReference type="SUPFAM" id="SSF52833">
    <property type="entry name" value="Thioredoxin-like"/>
    <property type="match status" value="1"/>
</dbReference>
<dbReference type="PANTHER" id="PTHR13887">
    <property type="entry name" value="GLUTATHIONE S-TRANSFERASE KAPPA"/>
    <property type="match status" value="1"/>
</dbReference>
<gene>
    <name evidence="8" type="ORF">FHR83_006488</name>
</gene>
<protein>
    <submittedName>
        <fullName evidence="8">Protein-disulfide isomerase</fullName>
    </submittedName>
</protein>
<keyword evidence="9" id="KW-1185">Reference proteome</keyword>
<evidence type="ECO:0000256" key="6">
    <source>
        <dbReference type="SAM" id="Phobius"/>
    </source>
</evidence>
<keyword evidence="6" id="KW-1133">Transmembrane helix</keyword>
<dbReference type="PANTHER" id="PTHR13887:SF14">
    <property type="entry name" value="DISULFIDE BOND FORMATION PROTEIN D"/>
    <property type="match status" value="1"/>
</dbReference>
<dbReference type="GO" id="GO:0016491">
    <property type="term" value="F:oxidoreductase activity"/>
    <property type="evidence" value="ECO:0007669"/>
    <property type="project" value="UniProtKB-KW"/>
</dbReference>
<dbReference type="RefSeq" id="WP_183224875.1">
    <property type="nucleotide sequence ID" value="NZ_BMPW01000018.1"/>
</dbReference>
<name>A0A7W5AN29_9ACTN</name>
<evidence type="ECO:0000256" key="5">
    <source>
        <dbReference type="ARBA" id="ARBA00023284"/>
    </source>
</evidence>
<dbReference type="GO" id="GO:0016853">
    <property type="term" value="F:isomerase activity"/>
    <property type="evidence" value="ECO:0007669"/>
    <property type="project" value="UniProtKB-KW"/>
</dbReference>
<dbReference type="Gene3D" id="3.40.30.10">
    <property type="entry name" value="Glutaredoxin"/>
    <property type="match status" value="1"/>
</dbReference>
<dbReference type="InterPro" id="IPR036249">
    <property type="entry name" value="Thioredoxin-like_sf"/>
</dbReference>
<accession>A0A7W5AN29</accession>
<comment type="caution">
    <text evidence="8">The sequence shown here is derived from an EMBL/GenBank/DDBJ whole genome shotgun (WGS) entry which is preliminary data.</text>
</comment>
<organism evidence="8 9">
    <name type="scientific">Actinoplanes campanulatus</name>
    <dbReference type="NCBI Taxonomy" id="113559"/>
    <lineage>
        <taxon>Bacteria</taxon>
        <taxon>Bacillati</taxon>
        <taxon>Actinomycetota</taxon>
        <taxon>Actinomycetes</taxon>
        <taxon>Micromonosporales</taxon>
        <taxon>Micromonosporaceae</taxon>
        <taxon>Actinoplanes</taxon>
    </lineage>
</organism>
<dbReference type="Proteomes" id="UP000590749">
    <property type="component" value="Unassembled WGS sequence"/>
</dbReference>
<reference evidence="8 9" key="1">
    <citation type="submission" date="2020-08" db="EMBL/GenBank/DDBJ databases">
        <title>Genomic Encyclopedia of Type Strains, Phase III (KMG-III): the genomes of soil and plant-associated and newly described type strains.</title>
        <authorList>
            <person name="Whitman W."/>
        </authorList>
    </citation>
    <scope>NUCLEOTIDE SEQUENCE [LARGE SCALE GENOMIC DNA]</scope>
    <source>
        <strain evidence="8 9">CECT 3287</strain>
    </source>
</reference>
<dbReference type="AlphaFoldDB" id="A0A7W5AN29"/>
<evidence type="ECO:0000313" key="9">
    <source>
        <dbReference type="Proteomes" id="UP000590749"/>
    </source>
</evidence>
<evidence type="ECO:0000256" key="2">
    <source>
        <dbReference type="ARBA" id="ARBA00022729"/>
    </source>
</evidence>
<feature type="transmembrane region" description="Helical" evidence="6">
    <location>
        <begin position="28"/>
        <end position="51"/>
    </location>
</feature>